<keyword evidence="2" id="KW-1185">Reference proteome</keyword>
<reference evidence="1" key="1">
    <citation type="submission" date="2022-02" db="EMBL/GenBank/DDBJ databases">
        <title>Plant Genome Project.</title>
        <authorList>
            <person name="Zhang R.-G."/>
        </authorList>
    </citation>
    <scope>NUCLEOTIDE SEQUENCE</scope>
    <source>
        <strain evidence="1">AT1</strain>
    </source>
</reference>
<dbReference type="EMBL" id="CM046399">
    <property type="protein sequence ID" value="KAI8528126.1"/>
    <property type="molecule type" value="Genomic_DNA"/>
</dbReference>
<accession>A0ACC0LIM6</accession>
<name>A0ACC0LIM6_RHOML</name>
<gene>
    <name evidence="1" type="ORF">RHMOL_Rhmol12G0127100</name>
</gene>
<evidence type="ECO:0000313" key="1">
    <source>
        <dbReference type="EMBL" id="KAI8528126.1"/>
    </source>
</evidence>
<organism evidence="1 2">
    <name type="scientific">Rhododendron molle</name>
    <name type="common">Chinese azalea</name>
    <name type="synonym">Azalea mollis</name>
    <dbReference type="NCBI Taxonomy" id="49168"/>
    <lineage>
        <taxon>Eukaryota</taxon>
        <taxon>Viridiplantae</taxon>
        <taxon>Streptophyta</taxon>
        <taxon>Embryophyta</taxon>
        <taxon>Tracheophyta</taxon>
        <taxon>Spermatophyta</taxon>
        <taxon>Magnoliopsida</taxon>
        <taxon>eudicotyledons</taxon>
        <taxon>Gunneridae</taxon>
        <taxon>Pentapetalae</taxon>
        <taxon>asterids</taxon>
        <taxon>Ericales</taxon>
        <taxon>Ericaceae</taxon>
        <taxon>Ericoideae</taxon>
        <taxon>Rhodoreae</taxon>
        <taxon>Rhododendron</taxon>
    </lineage>
</organism>
<evidence type="ECO:0000313" key="2">
    <source>
        <dbReference type="Proteomes" id="UP001062846"/>
    </source>
</evidence>
<proteinExistence type="predicted"/>
<comment type="caution">
    <text evidence="1">The sequence shown here is derived from an EMBL/GenBank/DDBJ whole genome shotgun (WGS) entry which is preliminary data.</text>
</comment>
<protein>
    <submittedName>
        <fullName evidence="1">Uncharacterized protein</fullName>
    </submittedName>
</protein>
<dbReference type="Proteomes" id="UP001062846">
    <property type="component" value="Chromosome 12"/>
</dbReference>
<sequence>MPIFQFGTNLPFNFAHFTDCPGHANPIFSRLSPPCVAARMVCPGVVSSFRSHLRPCTAVAIRCSCRIRDEFGASISAASFITCCTHLHSQHLSLASLSLRSLFTPSPPLRSTTTTPRRLSSPSTASPSGFGLRVQFVLNSIPW</sequence>